<evidence type="ECO:0000256" key="5">
    <source>
        <dbReference type="SAM" id="Phobius"/>
    </source>
</evidence>
<dbReference type="Pfam" id="PF07690">
    <property type="entry name" value="MFS_1"/>
    <property type="match status" value="1"/>
</dbReference>
<keyword evidence="3 5" id="KW-1133">Transmembrane helix</keyword>
<proteinExistence type="predicted"/>
<dbReference type="InterPro" id="IPR051788">
    <property type="entry name" value="MFS_Transporter"/>
</dbReference>
<organism evidence="6 7">
    <name type="scientific">Kangsaoukella pontilimi</name>
    <dbReference type="NCBI Taxonomy" id="2691042"/>
    <lineage>
        <taxon>Bacteria</taxon>
        <taxon>Pseudomonadati</taxon>
        <taxon>Pseudomonadota</taxon>
        <taxon>Alphaproteobacteria</taxon>
        <taxon>Rhodobacterales</taxon>
        <taxon>Paracoccaceae</taxon>
        <taxon>Kangsaoukella</taxon>
    </lineage>
</organism>
<feature type="transmembrane region" description="Helical" evidence="5">
    <location>
        <begin position="328"/>
        <end position="347"/>
    </location>
</feature>
<accession>A0A7C9MXA2</accession>
<dbReference type="CDD" id="cd17393">
    <property type="entry name" value="MFS_MosC_like"/>
    <property type="match status" value="1"/>
</dbReference>
<evidence type="ECO:0000313" key="7">
    <source>
        <dbReference type="Proteomes" id="UP000480350"/>
    </source>
</evidence>
<feature type="transmembrane region" description="Helical" evidence="5">
    <location>
        <begin position="275"/>
        <end position="293"/>
    </location>
</feature>
<feature type="transmembrane region" description="Helical" evidence="5">
    <location>
        <begin position="242"/>
        <end position="263"/>
    </location>
</feature>
<protein>
    <submittedName>
        <fullName evidence="6">MFS transporter</fullName>
    </submittedName>
</protein>
<dbReference type="InterPro" id="IPR011701">
    <property type="entry name" value="MFS"/>
</dbReference>
<feature type="transmembrane region" description="Helical" evidence="5">
    <location>
        <begin position="359"/>
        <end position="378"/>
    </location>
</feature>
<sequence>MDKNSARRATLLIMALFVLQPLAIGGWLALIPHVKETLELSKGELAMAILGMPLALIPFLQIAGRVIGQYGPRRIFMVFFPIQAVLLTFPLLAPSGPALFGALAVFGAMVAFLEVGINAYAGRLEKRAGVMIMNRCHGFWSLGLMLGSAFVALSAGTPMQKIIVLGVVSAVLGVWAAWVLPRLPGDEDTAHRPRRRFRKLPPALLFVAGLMLCVTLTEGAMADWAAVHLAERLGDLEVTERAGIAVTIFAGFMAGGRFLGDWLKRRMGPVRQARMTSLTAIAGILCIVLPLPLGFAYAGYALVGFGVSSAYPLGVSAIAALDDRYESANIAIMAMVALGGFLIGPPLIGGIAEFASLDWGLAALLPGLILSLYLAAWLRPAADDSASLSENESPSATLGGATR</sequence>
<dbReference type="PANTHER" id="PTHR23514:SF13">
    <property type="entry name" value="INNER MEMBRANE PROTEIN YBJJ"/>
    <property type="match status" value="1"/>
</dbReference>
<evidence type="ECO:0000256" key="1">
    <source>
        <dbReference type="ARBA" id="ARBA00004141"/>
    </source>
</evidence>
<dbReference type="Gene3D" id="1.20.1250.20">
    <property type="entry name" value="MFS general substrate transporter like domains"/>
    <property type="match status" value="1"/>
</dbReference>
<evidence type="ECO:0000313" key="6">
    <source>
        <dbReference type="EMBL" id="MXQ08900.1"/>
    </source>
</evidence>
<dbReference type="RefSeq" id="WP_160764792.1">
    <property type="nucleotide sequence ID" value="NZ_WUPT01000002.1"/>
</dbReference>
<reference evidence="6 7" key="2">
    <citation type="submission" date="2020-03" db="EMBL/GenBank/DDBJ databases">
        <title>Kangsaoukella pontilimi gen. nov., sp. nov., a new member of the family Rhodobacteraceae isolated from a tidal mudflat.</title>
        <authorList>
            <person name="Kim I.S."/>
        </authorList>
    </citation>
    <scope>NUCLEOTIDE SEQUENCE [LARGE SCALE GENOMIC DNA]</scope>
    <source>
        <strain evidence="6 7">GH1-50</strain>
    </source>
</reference>
<feature type="transmembrane region" description="Helical" evidence="5">
    <location>
        <begin position="202"/>
        <end position="222"/>
    </location>
</feature>
<keyword evidence="7" id="KW-1185">Reference proteome</keyword>
<feature type="transmembrane region" description="Helical" evidence="5">
    <location>
        <begin position="75"/>
        <end position="93"/>
    </location>
</feature>
<dbReference type="GO" id="GO:0022857">
    <property type="term" value="F:transmembrane transporter activity"/>
    <property type="evidence" value="ECO:0007669"/>
    <property type="project" value="InterPro"/>
</dbReference>
<comment type="caution">
    <text evidence="6">The sequence shown here is derived from an EMBL/GenBank/DDBJ whole genome shotgun (WGS) entry which is preliminary data.</text>
</comment>
<dbReference type="GO" id="GO:0016020">
    <property type="term" value="C:membrane"/>
    <property type="evidence" value="ECO:0007669"/>
    <property type="project" value="UniProtKB-SubCell"/>
</dbReference>
<evidence type="ECO:0000256" key="3">
    <source>
        <dbReference type="ARBA" id="ARBA00022989"/>
    </source>
</evidence>
<dbReference type="Proteomes" id="UP000480350">
    <property type="component" value="Unassembled WGS sequence"/>
</dbReference>
<feature type="transmembrane region" description="Helical" evidence="5">
    <location>
        <begin position="12"/>
        <end position="33"/>
    </location>
</feature>
<keyword evidence="2 5" id="KW-0812">Transmembrane</keyword>
<dbReference type="PANTHER" id="PTHR23514">
    <property type="entry name" value="BYPASS OF STOP CODON PROTEIN 6"/>
    <property type="match status" value="1"/>
</dbReference>
<feature type="transmembrane region" description="Helical" evidence="5">
    <location>
        <begin position="99"/>
        <end position="117"/>
    </location>
</feature>
<dbReference type="EMBL" id="WUPT01000002">
    <property type="protein sequence ID" value="MXQ08900.1"/>
    <property type="molecule type" value="Genomic_DNA"/>
</dbReference>
<feature type="transmembrane region" description="Helical" evidence="5">
    <location>
        <begin position="138"/>
        <end position="156"/>
    </location>
</feature>
<gene>
    <name evidence="6" type="ORF">GQ651_13660</name>
</gene>
<dbReference type="InterPro" id="IPR036259">
    <property type="entry name" value="MFS_trans_sf"/>
</dbReference>
<evidence type="ECO:0000256" key="2">
    <source>
        <dbReference type="ARBA" id="ARBA00022692"/>
    </source>
</evidence>
<keyword evidence="4 5" id="KW-0472">Membrane</keyword>
<dbReference type="AlphaFoldDB" id="A0A7C9MXA2"/>
<comment type="subcellular location">
    <subcellularLocation>
        <location evidence="1">Membrane</location>
        <topology evidence="1">Multi-pass membrane protein</topology>
    </subcellularLocation>
</comment>
<evidence type="ECO:0000256" key="4">
    <source>
        <dbReference type="ARBA" id="ARBA00023136"/>
    </source>
</evidence>
<reference evidence="6 7" key="1">
    <citation type="submission" date="2019-12" db="EMBL/GenBank/DDBJ databases">
        <authorList>
            <person name="Lee S.D."/>
        </authorList>
    </citation>
    <scope>NUCLEOTIDE SEQUENCE [LARGE SCALE GENOMIC DNA]</scope>
    <source>
        <strain evidence="6 7">GH1-50</strain>
    </source>
</reference>
<feature type="transmembrane region" description="Helical" evidence="5">
    <location>
        <begin position="45"/>
        <end position="63"/>
    </location>
</feature>
<dbReference type="SUPFAM" id="SSF103473">
    <property type="entry name" value="MFS general substrate transporter"/>
    <property type="match status" value="1"/>
</dbReference>
<name>A0A7C9MXA2_9RHOB</name>
<feature type="transmembrane region" description="Helical" evidence="5">
    <location>
        <begin position="162"/>
        <end position="181"/>
    </location>
</feature>